<sequence>MSSPSKSPSRNIPPAGHNKSVTSLSSSETHTAADSHRLSTGLDEKRRGDQQHRISAIESSATNNAVEPAVEKTAPEGPAYSSEAEENYKPKTLGFWLIVISVLVSMFLVALDRTIISTAIPAITNDFHSLGDIGWYGSAYMLTTAAFQLVFGRIYRFYDLRWTFITTILIFEVGSALCGAAPNSTAFILGRAIAGIGSAGIFTGATLSIIPLVPLHKRPMFQSMFGMVFGVSSICGPLVGGAFTSRVTWRWCFYMNLPIGGVAVVCLYLFQKSPQRPKESVPFMRHITRLDPLGTLFFVPAMVCFILALQWGGSEYRWNNWRIIVLFIVFGLCMIAFGAVQVLMPETATIPVRVIKQRTMFCGFFVMFFMAGAMMVLVYYIPLWFQTTKGVGPIDSGIYTIPLVASMVVSGIAGAGFTQRIGYYVPSMIACPCIMAIGEGLLSTFTPSTGHSHWIGYQFLTGFGLGLGMLTVSLAFQATLPKDDLPTGIAISFFGQQLGGAVFVSVGQTILNAVLSDGLKGIPGLSAKTIVNSGATKLHEIVPAKYMSQVIGAYNHAITRIFIAALALSATQLVFACCVEWKSIKKPEGPPAADNAQAEEEPKSEEK</sequence>
<accession>A0A9P8WCF7</accession>
<evidence type="ECO:0000256" key="8">
    <source>
        <dbReference type="SAM" id="Phobius"/>
    </source>
</evidence>
<dbReference type="GO" id="GO:0005886">
    <property type="term" value="C:plasma membrane"/>
    <property type="evidence" value="ECO:0007669"/>
    <property type="project" value="TreeGrafter"/>
</dbReference>
<evidence type="ECO:0000256" key="7">
    <source>
        <dbReference type="SAM" id="MobiDB-lite"/>
    </source>
</evidence>
<keyword evidence="5 8" id="KW-0472">Membrane</keyword>
<feature type="transmembrane region" description="Helical" evidence="8">
    <location>
        <begin position="225"/>
        <end position="245"/>
    </location>
</feature>
<feature type="transmembrane region" description="Helical" evidence="8">
    <location>
        <begin position="133"/>
        <end position="155"/>
    </location>
</feature>
<dbReference type="InterPro" id="IPR011701">
    <property type="entry name" value="MFS"/>
</dbReference>
<name>A0A9P8WCF7_9HYPO</name>
<proteinExistence type="predicted"/>
<comment type="caution">
    <text evidence="10">The sequence shown here is derived from an EMBL/GenBank/DDBJ whole genome shotgun (WGS) entry which is preliminary data.</text>
</comment>
<comment type="subcellular location">
    <subcellularLocation>
        <location evidence="1">Membrane</location>
        <topology evidence="1">Multi-pass membrane protein</topology>
    </subcellularLocation>
</comment>
<keyword evidence="11" id="KW-1185">Reference proteome</keyword>
<reference evidence="10 11" key="1">
    <citation type="journal article" date="2021" name="Nat. Commun.">
        <title>Genetic determinants of endophytism in the Arabidopsis root mycobiome.</title>
        <authorList>
            <person name="Mesny F."/>
            <person name="Miyauchi S."/>
            <person name="Thiergart T."/>
            <person name="Pickel B."/>
            <person name="Atanasova L."/>
            <person name="Karlsson M."/>
            <person name="Huettel B."/>
            <person name="Barry K.W."/>
            <person name="Haridas S."/>
            <person name="Chen C."/>
            <person name="Bauer D."/>
            <person name="Andreopoulos W."/>
            <person name="Pangilinan J."/>
            <person name="LaButti K."/>
            <person name="Riley R."/>
            <person name="Lipzen A."/>
            <person name="Clum A."/>
            <person name="Drula E."/>
            <person name="Henrissat B."/>
            <person name="Kohler A."/>
            <person name="Grigoriev I.V."/>
            <person name="Martin F.M."/>
            <person name="Hacquard S."/>
        </authorList>
    </citation>
    <scope>NUCLEOTIDE SEQUENCE [LARGE SCALE GENOMIC DNA]</scope>
    <source>
        <strain evidence="10 11">MPI-CAGE-CH-0241</strain>
    </source>
</reference>
<feature type="transmembrane region" description="Helical" evidence="8">
    <location>
        <begin position="162"/>
        <end position="182"/>
    </location>
</feature>
<feature type="transmembrane region" description="Helical" evidence="8">
    <location>
        <begin position="397"/>
        <end position="416"/>
    </location>
</feature>
<dbReference type="PANTHER" id="PTHR23501">
    <property type="entry name" value="MAJOR FACILITATOR SUPERFAMILY"/>
    <property type="match status" value="1"/>
</dbReference>
<evidence type="ECO:0000256" key="2">
    <source>
        <dbReference type="ARBA" id="ARBA00022448"/>
    </source>
</evidence>
<evidence type="ECO:0000313" key="11">
    <source>
        <dbReference type="Proteomes" id="UP000777438"/>
    </source>
</evidence>
<keyword evidence="4 8" id="KW-1133">Transmembrane helix</keyword>
<feature type="transmembrane region" description="Helical" evidence="8">
    <location>
        <begin position="454"/>
        <end position="476"/>
    </location>
</feature>
<feature type="transmembrane region" description="Helical" evidence="8">
    <location>
        <begin position="488"/>
        <end position="511"/>
    </location>
</feature>
<dbReference type="PROSITE" id="PS50850">
    <property type="entry name" value="MFS"/>
    <property type="match status" value="1"/>
</dbReference>
<dbReference type="CDD" id="cd17502">
    <property type="entry name" value="MFS_Azr1_MDR_like"/>
    <property type="match status" value="1"/>
</dbReference>
<feature type="compositionally biased region" description="Polar residues" evidence="7">
    <location>
        <begin position="19"/>
        <end position="30"/>
    </location>
</feature>
<feature type="domain" description="Major facilitator superfamily (MFS) profile" evidence="9">
    <location>
        <begin position="98"/>
        <end position="582"/>
    </location>
</feature>
<dbReference type="OrthoDB" id="10021397at2759"/>
<evidence type="ECO:0000259" key="9">
    <source>
        <dbReference type="PROSITE" id="PS50850"/>
    </source>
</evidence>
<dbReference type="FunFam" id="1.20.1720.10:FF:000012">
    <property type="entry name" value="MFS toxin efflux pump (AflT)"/>
    <property type="match status" value="1"/>
</dbReference>
<feature type="transmembrane region" description="Helical" evidence="8">
    <location>
        <begin position="364"/>
        <end position="385"/>
    </location>
</feature>
<feature type="transmembrane region" description="Helical" evidence="8">
    <location>
        <begin position="423"/>
        <end position="442"/>
    </location>
</feature>
<dbReference type="Gene3D" id="1.20.1250.20">
    <property type="entry name" value="MFS general substrate transporter like domains"/>
    <property type="match status" value="2"/>
</dbReference>
<dbReference type="InterPro" id="IPR036259">
    <property type="entry name" value="MFS_trans_sf"/>
</dbReference>
<feature type="compositionally biased region" description="Basic and acidic residues" evidence="7">
    <location>
        <begin position="31"/>
        <end position="52"/>
    </location>
</feature>
<keyword evidence="2" id="KW-0813">Transport</keyword>
<feature type="region of interest" description="Disordered" evidence="7">
    <location>
        <begin position="585"/>
        <end position="607"/>
    </location>
</feature>
<dbReference type="EMBL" id="JAGPYM010000004">
    <property type="protein sequence ID" value="KAH6895323.1"/>
    <property type="molecule type" value="Genomic_DNA"/>
</dbReference>
<protein>
    <submittedName>
        <fullName evidence="10">Major facilitator superfamily domain-containing protein</fullName>
    </submittedName>
</protein>
<dbReference type="SUPFAM" id="SSF103473">
    <property type="entry name" value="MFS general substrate transporter"/>
    <property type="match status" value="1"/>
</dbReference>
<keyword evidence="6" id="KW-0325">Glycoprotein</keyword>
<evidence type="ECO:0000256" key="4">
    <source>
        <dbReference type="ARBA" id="ARBA00022989"/>
    </source>
</evidence>
<dbReference type="AlphaFoldDB" id="A0A9P8WCF7"/>
<evidence type="ECO:0000256" key="3">
    <source>
        <dbReference type="ARBA" id="ARBA00022692"/>
    </source>
</evidence>
<feature type="transmembrane region" description="Helical" evidence="8">
    <location>
        <begin position="290"/>
        <end position="311"/>
    </location>
</feature>
<feature type="compositionally biased region" description="Polar residues" evidence="7">
    <location>
        <begin position="1"/>
        <end position="10"/>
    </location>
</feature>
<dbReference type="PANTHER" id="PTHR23501:SF201">
    <property type="entry name" value="MFS AFLATOXIN EFFLUX PUMP"/>
    <property type="match status" value="1"/>
</dbReference>
<organism evidence="10 11">
    <name type="scientific">Thelonectria olida</name>
    <dbReference type="NCBI Taxonomy" id="1576542"/>
    <lineage>
        <taxon>Eukaryota</taxon>
        <taxon>Fungi</taxon>
        <taxon>Dikarya</taxon>
        <taxon>Ascomycota</taxon>
        <taxon>Pezizomycotina</taxon>
        <taxon>Sordariomycetes</taxon>
        <taxon>Hypocreomycetidae</taxon>
        <taxon>Hypocreales</taxon>
        <taxon>Nectriaceae</taxon>
        <taxon>Thelonectria</taxon>
    </lineage>
</organism>
<dbReference type="FunFam" id="1.20.1250.20:FF:000196">
    <property type="entry name" value="MFS toxin efflux pump (AflT)"/>
    <property type="match status" value="1"/>
</dbReference>
<feature type="transmembrane region" description="Helical" evidence="8">
    <location>
        <begin position="251"/>
        <end position="270"/>
    </location>
</feature>
<dbReference type="Proteomes" id="UP000777438">
    <property type="component" value="Unassembled WGS sequence"/>
</dbReference>
<dbReference type="InterPro" id="IPR020846">
    <property type="entry name" value="MFS_dom"/>
</dbReference>
<evidence type="ECO:0000256" key="1">
    <source>
        <dbReference type="ARBA" id="ARBA00004141"/>
    </source>
</evidence>
<keyword evidence="3 8" id="KW-0812">Transmembrane</keyword>
<feature type="transmembrane region" description="Helical" evidence="8">
    <location>
        <begin position="323"/>
        <end position="343"/>
    </location>
</feature>
<feature type="transmembrane region" description="Helical" evidence="8">
    <location>
        <begin position="188"/>
        <end position="213"/>
    </location>
</feature>
<gene>
    <name evidence="10" type="ORF">B0T10DRAFT_477651</name>
</gene>
<dbReference type="Pfam" id="PF07690">
    <property type="entry name" value="MFS_1"/>
    <property type="match status" value="1"/>
</dbReference>
<evidence type="ECO:0000256" key="5">
    <source>
        <dbReference type="ARBA" id="ARBA00023136"/>
    </source>
</evidence>
<feature type="transmembrane region" description="Helical" evidence="8">
    <location>
        <begin position="93"/>
        <end position="111"/>
    </location>
</feature>
<evidence type="ECO:0000256" key="6">
    <source>
        <dbReference type="ARBA" id="ARBA00023180"/>
    </source>
</evidence>
<evidence type="ECO:0000313" key="10">
    <source>
        <dbReference type="EMBL" id="KAH6895323.1"/>
    </source>
</evidence>
<feature type="region of interest" description="Disordered" evidence="7">
    <location>
        <begin position="1"/>
        <end position="83"/>
    </location>
</feature>
<feature type="transmembrane region" description="Helical" evidence="8">
    <location>
        <begin position="557"/>
        <end position="579"/>
    </location>
</feature>
<dbReference type="GO" id="GO:0022857">
    <property type="term" value="F:transmembrane transporter activity"/>
    <property type="evidence" value="ECO:0007669"/>
    <property type="project" value="InterPro"/>
</dbReference>